<evidence type="ECO:0000313" key="1">
    <source>
        <dbReference type="EMBL" id="KAF3769389.1"/>
    </source>
</evidence>
<proteinExistence type="predicted"/>
<feature type="non-terminal residue" evidence="1">
    <location>
        <position position="137"/>
    </location>
</feature>
<dbReference type="GeneID" id="63832771"/>
<keyword evidence="2" id="KW-1185">Reference proteome</keyword>
<comment type="caution">
    <text evidence="1">The sequence shown here is derived from an EMBL/GenBank/DDBJ whole genome shotgun (WGS) entry which is preliminary data.</text>
</comment>
<dbReference type="Proteomes" id="UP000803844">
    <property type="component" value="Unassembled WGS sequence"/>
</dbReference>
<protein>
    <submittedName>
        <fullName evidence="1">Uncharacterized protein</fullName>
    </submittedName>
</protein>
<feature type="non-terminal residue" evidence="1">
    <location>
        <position position="1"/>
    </location>
</feature>
<name>A0A9P4Y9E0_CRYP1</name>
<organism evidence="1 2">
    <name type="scientific">Cryphonectria parasitica (strain ATCC 38755 / EP155)</name>
    <dbReference type="NCBI Taxonomy" id="660469"/>
    <lineage>
        <taxon>Eukaryota</taxon>
        <taxon>Fungi</taxon>
        <taxon>Dikarya</taxon>
        <taxon>Ascomycota</taxon>
        <taxon>Pezizomycotina</taxon>
        <taxon>Sordariomycetes</taxon>
        <taxon>Sordariomycetidae</taxon>
        <taxon>Diaporthales</taxon>
        <taxon>Cryphonectriaceae</taxon>
        <taxon>Cryphonectria-Endothia species complex</taxon>
        <taxon>Cryphonectria</taxon>
    </lineage>
</organism>
<dbReference type="AlphaFoldDB" id="A0A9P4Y9E0"/>
<dbReference type="EMBL" id="MU032345">
    <property type="protein sequence ID" value="KAF3769389.1"/>
    <property type="molecule type" value="Genomic_DNA"/>
</dbReference>
<reference evidence="1" key="1">
    <citation type="journal article" date="2020" name="Phytopathology">
        <title>Genome sequence of the chestnut blight fungus Cryphonectria parasitica EP155: A fundamental resource for an archetypical invasive plant pathogen.</title>
        <authorList>
            <person name="Crouch J.A."/>
            <person name="Dawe A."/>
            <person name="Aerts A."/>
            <person name="Barry K."/>
            <person name="Churchill A.C.L."/>
            <person name="Grimwood J."/>
            <person name="Hillman B."/>
            <person name="Milgroom M.G."/>
            <person name="Pangilinan J."/>
            <person name="Smith M."/>
            <person name="Salamov A."/>
            <person name="Schmutz J."/>
            <person name="Yadav J."/>
            <person name="Grigoriev I.V."/>
            <person name="Nuss D."/>
        </authorList>
    </citation>
    <scope>NUCLEOTIDE SEQUENCE</scope>
    <source>
        <strain evidence="1">EP155</strain>
    </source>
</reference>
<evidence type="ECO:0000313" key="2">
    <source>
        <dbReference type="Proteomes" id="UP000803844"/>
    </source>
</evidence>
<sequence>SKKTEQHNRLFLAVDQFGFEIMPCTACASRGLVCKIMDNTKRCSQYIHHACSCNGFSHIIAEDKKLESKERKAEAELEGAHCRALEVLNEACTKISESAARLARLHTQHRSLASQDAQIVNASLKSLDKLDERERCE</sequence>
<dbReference type="RefSeq" id="XP_040780350.1">
    <property type="nucleotide sequence ID" value="XM_040915642.1"/>
</dbReference>
<accession>A0A9P4Y9E0</accession>
<gene>
    <name evidence="1" type="ORF">M406DRAFT_223209</name>
</gene>